<organism evidence="4 5">
    <name type="scientific">Truncatella angustata</name>
    <dbReference type="NCBI Taxonomy" id="152316"/>
    <lineage>
        <taxon>Eukaryota</taxon>
        <taxon>Fungi</taxon>
        <taxon>Dikarya</taxon>
        <taxon>Ascomycota</taxon>
        <taxon>Pezizomycotina</taxon>
        <taxon>Sordariomycetes</taxon>
        <taxon>Xylariomycetidae</taxon>
        <taxon>Amphisphaeriales</taxon>
        <taxon>Sporocadaceae</taxon>
        <taxon>Truncatella</taxon>
    </lineage>
</organism>
<keyword evidence="1" id="KW-0539">Nucleus</keyword>
<dbReference type="RefSeq" id="XP_045961679.1">
    <property type="nucleotide sequence ID" value="XM_046109079.1"/>
</dbReference>
<gene>
    <name evidence="4" type="ORF">BKA67DRAFT_688760</name>
</gene>
<sequence>MLPSPQSPQDDSSHRSHPVKLRNACNHCCAAKVKCSGEKTGCERCRNTGSQCIYMESRVGKVPGIRAKRKQTFSHEPPQQQNRTRKSLSADPLGGSIITPGEISLQNHEQDTIMVWTNDWNFEGPDDSGITHTTHHSLNEAPSGSLESTGAPTMGEDCRPMLYAGFEELLMQEPATGAQLPDHAASVRSPQMSMSLGRQPRGEIDSQCLLECSQMITDLETYIMTDLQAFKIIMGIVKKALEKVSQLVRLQQASSNLRCLLLFTTLMYQILELLEVCVVTVEAERQRQKDSKLGEGPSIFTFGDFSVDAEEQSAFRVQRMLKEVRQGTETINKLRSLAGAELSPSGLTYLVAGQRLEAGDYYSDLEMRFRTLANRLETNM</sequence>
<dbReference type="SMART" id="SM00066">
    <property type="entry name" value="GAL4"/>
    <property type="match status" value="1"/>
</dbReference>
<accession>A0A9P8UR40</accession>
<evidence type="ECO:0000313" key="4">
    <source>
        <dbReference type="EMBL" id="KAH6657445.1"/>
    </source>
</evidence>
<feature type="region of interest" description="Disordered" evidence="2">
    <location>
        <begin position="128"/>
        <end position="150"/>
    </location>
</feature>
<evidence type="ECO:0000313" key="5">
    <source>
        <dbReference type="Proteomes" id="UP000758603"/>
    </source>
</evidence>
<dbReference type="GeneID" id="70137970"/>
<reference evidence="4" key="1">
    <citation type="journal article" date="2021" name="Nat. Commun.">
        <title>Genetic determinants of endophytism in the Arabidopsis root mycobiome.</title>
        <authorList>
            <person name="Mesny F."/>
            <person name="Miyauchi S."/>
            <person name="Thiergart T."/>
            <person name="Pickel B."/>
            <person name="Atanasova L."/>
            <person name="Karlsson M."/>
            <person name="Huettel B."/>
            <person name="Barry K.W."/>
            <person name="Haridas S."/>
            <person name="Chen C."/>
            <person name="Bauer D."/>
            <person name="Andreopoulos W."/>
            <person name="Pangilinan J."/>
            <person name="LaButti K."/>
            <person name="Riley R."/>
            <person name="Lipzen A."/>
            <person name="Clum A."/>
            <person name="Drula E."/>
            <person name="Henrissat B."/>
            <person name="Kohler A."/>
            <person name="Grigoriev I.V."/>
            <person name="Martin F.M."/>
            <person name="Hacquard S."/>
        </authorList>
    </citation>
    <scope>NUCLEOTIDE SEQUENCE</scope>
    <source>
        <strain evidence="4">MPI-SDFR-AT-0073</strain>
    </source>
</reference>
<dbReference type="GO" id="GO:0000981">
    <property type="term" value="F:DNA-binding transcription factor activity, RNA polymerase II-specific"/>
    <property type="evidence" value="ECO:0007669"/>
    <property type="project" value="InterPro"/>
</dbReference>
<feature type="compositionally biased region" description="Polar residues" evidence="2">
    <location>
        <begin position="140"/>
        <end position="150"/>
    </location>
</feature>
<name>A0A9P8UR40_9PEZI</name>
<dbReference type="GO" id="GO:0008270">
    <property type="term" value="F:zinc ion binding"/>
    <property type="evidence" value="ECO:0007669"/>
    <property type="project" value="InterPro"/>
</dbReference>
<protein>
    <recommendedName>
        <fullName evidence="3">Zn(2)-C6 fungal-type domain-containing protein</fullName>
    </recommendedName>
</protein>
<dbReference type="PRINTS" id="PR00755">
    <property type="entry name" value="AFLATOXINBRP"/>
</dbReference>
<feature type="domain" description="Zn(2)-C6 fungal-type" evidence="3">
    <location>
        <begin position="24"/>
        <end position="54"/>
    </location>
</feature>
<dbReference type="CDD" id="cd00067">
    <property type="entry name" value="GAL4"/>
    <property type="match status" value="1"/>
</dbReference>
<dbReference type="Proteomes" id="UP000758603">
    <property type="component" value="Unassembled WGS sequence"/>
</dbReference>
<dbReference type="PROSITE" id="PS50048">
    <property type="entry name" value="ZN2_CY6_FUNGAL_2"/>
    <property type="match status" value="1"/>
</dbReference>
<dbReference type="Pfam" id="PF00172">
    <property type="entry name" value="Zn_clus"/>
    <property type="match status" value="1"/>
</dbReference>
<feature type="region of interest" description="Disordered" evidence="2">
    <location>
        <begin position="70"/>
        <end position="95"/>
    </location>
</feature>
<proteinExistence type="predicted"/>
<dbReference type="PROSITE" id="PS00463">
    <property type="entry name" value="ZN2_CY6_FUNGAL_1"/>
    <property type="match status" value="1"/>
</dbReference>
<comment type="caution">
    <text evidence="4">The sequence shown here is derived from an EMBL/GenBank/DDBJ whole genome shotgun (WGS) entry which is preliminary data.</text>
</comment>
<evidence type="ECO:0000256" key="1">
    <source>
        <dbReference type="ARBA" id="ARBA00023242"/>
    </source>
</evidence>
<dbReference type="InterPro" id="IPR001138">
    <property type="entry name" value="Zn2Cys6_DnaBD"/>
</dbReference>
<keyword evidence="5" id="KW-1185">Reference proteome</keyword>
<dbReference type="InterPro" id="IPR036864">
    <property type="entry name" value="Zn2-C6_fun-type_DNA-bd_sf"/>
</dbReference>
<dbReference type="Gene3D" id="4.10.240.10">
    <property type="entry name" value="Zn(2)-C6 fungal-type DNA-binding domain"/>
    <property type="match status" value="1"/>
</dbReference>
<dbReference type="AlphaFoldDB" id="A0A9P8UR40"/>
<dbReference type="SUPFAM" id="SSF57701">
    <property type="entry name" value="Zn2/Cys6 DNA-binding domain"/>
    <property type="match status" value="1"/>
</dbReference>
<dbReference type="OrthoDB" id="2328572at2759"/>
<dbReference type="EMBL" id="JAGPXC010000002">
    <property type="protein sequence ID" value="KAH6657445.1"/>
    <property type="molecule type" value="Genomic_DNA"/>
</dbReference>
<evidence type="ECO:0000256" key="2">
    <source>
        <dbReference type="SAM" id="MobiDB-lite"/>
    </source>
</evidence>
<evidence type="ECO:0000259" key="3">
    <source>
        <dbReference type="PROSITE" id="PS50048"/>
    </source>
</evidence>